<dbReference type="KEGG" id="vg:5850448"/>
<dbReference type="Proteomes" id="UP000203316">
    <property type="component" value="Segment"/>
</dbReference>
<proteinExistence type="predicted"/>
<dbReference type="GeneID" id="5850448"/>
<reference evidence="1 2" key="1">
    <citation type="submission" date="2007-11" db="EMBL/GenBank/DDBJ databases">
        <title>Sequence and organization of Orgyia leucostigma nucleopolyhedrovirus genome.</title>
        <authorList>
            <person name="Eveleigh R.J.M."/>
            <person name="Lapointe R."/>
            <person name="Graham R.I."/>
            <person name="Lauzon H.A.M."/>
            <person name="Pavlik L."/>
            <person name="Arif B.M."/>
            <person name="Lucarotti C.J."/>
        </authorList>
    </citation>
    <scope>NUCLEOTIDE SEQUENCE [LARGE SCALE GENOMIC DNA]</scope>
    <source>
        <strain evidence="1">CFS-77</strain>
    </source>
</reference>
<dbReference type="RefSeq" id="YP_001650956.1">
    <property type="nucleotide sequence ID" value="NC_010276.1"/>
</dbReference>
<dbReference type="EMBL" id="EU309041">
    <property type="protein sequence ID" value="ABY65772.1"/>
    <property type="molecule type" value="Genomic_DNA"/>
</dbReference>
<name>B0FDR4_9ABAC</name>
<protein>
    <submittedName>
        <fullName evidence="1">16 kDa protein</fullName>
    </submittedName>
</protein>
<sequence>MTRVIDFEEFFEYVIGRVVEKHVRYVVYGVTRCVGVGKITTAHHIFLFYTLKIGLARQVRNGRQANLSVRPVLGHPLGQIFAAVHNTLLTVYAADFDAAQVVGARHHVQLQIYSVVKHVESRFNFGDRLVA</sequence>
<keyword evidence="2" id="KW-1185">Reference proteome</keyword>
<dbReference type="OrthoDB" id="36557at10239"/>
<organism evidence="1 2">
    <name type="scientific">Orgyia leucostigma nucleopolyhedrovirus</name>
    <dbReference type="NCBI Taxonomy" id="490711"/>
    <lineage>
        <taxon>Viruses</taxon>
        <taxon>Viruses incertae sedis</taxon>
        <taxon>Naldaviricetes</taxon>
        <taxon>Lefavirales</taxon>
        <taxon>Baculoviridae</taxon>
        <taxon>Alphabaculovirus</taxon>
        <taxon>Alphabaculovirus orleucostigmae</taxon>
    </lineage>
</organism>
<evidence type="ECO:0000313" key="2">
    <source>
        <dbReference type="Proteomes" id="UP000203316"/>
    </source>
</evidence>
<accession>B0FDR4</accession>
<evidence type="ECO:0000313" key="1">
    <source>
        <dbReference type="EMBL" id="ABY65772.1"/>
    </source>
</evidence>